<sequence>MAPSDQVEQITEIYQALFNIKLLIISCYVVVVYDYLCTLDEEAKYVWNSRWSIGLLLFYLNRYLVFVGHALLLSFTLSRSETTISCGHLFKSGIWISNFSGSVSSIIVYMQTCAVWGNRRIIVIPLLVIHIIRIVASIVITHLQWDVIKYPARNGVCGVGEDHGLVRYRFLLVCLTEGVTVAALLFKAVQHIRGSNSSWVIQLYRNGVLYSIIIFLLALLNMVLPEVRIPNGIYKGVLTRPLYVAESILCNRVMFVIFQYRKRGPRASLLTNTNGLKVTTANIFTSIIESNISPNHTTDAIEMQPIEDGDSHIQNRENWIS</sequence>
<evidence type="ECO:0000313" key="4">
    <source>
        <dbReference type="Proteomes" id="UP000307440"/>
    </source>
</evidence>
<name>A0A5C3KNZ7_COPMA</name>
<feature type="domain" description="DUF6533" evidence="2">
    <location>
        <begin position="23"/>
        <end position="67"/>
    </location>
</feature>
<dbReference type="InterPro" id="IPR045340">
    <property type="entry name" value="DUF6533"/>
</dbReference>
<dbReference type="AlphaFoldDB" id="A0A5C3KNZ7"/>
<accession>A0A5C3KNZ7</accession>
<feature type="transmembrane region" description="Helical" evidence="1">
    <location>
        <begin position="165"/>
        <end position="186"/>
    </location>
</feature>
<reference evidence="3 4" key="1">
    <citation type="journal article" date="2019" name="Nat. Ecol. Evol.">
        <title>Megaphylogeny resolves global patterns of mushroom evolution.</title>
        <authorList>
            <person name="Varga T."/>
            <person name="Krizsan K."/>
            <person name="Foldi C."/>
            <person name="Dima B."/>
            <person name="Sanchez-Garcia M."/>
            <person name="Sanchez-Ramirez S."/>
            <person name="Szollosi G.J."/>
            <person name="Szarkandi J.G."/>
            <person name="Papp V."/>
            <person name="Albert L."/>
            <person name="Andreopoulos W."/>
            <person name="Angelini C."/>
            <person name="Antonin V."/>
            <person name="Barry K.W."/>
            <person name="Bougher N.L."/>
            <person name="Buchanan P."/>
            <person name="Buyck B."/>
            <person name="Bense V."/>
            <person name="Catcheside P."/>
            <person name="Chovatia M."/>
            <person name="Cooper J."/>
            <person name="Damon W."/>
            <person name="Desjardin D."/>
            <person name="Finy P."/>
            <person name="Geml J."/>
            <person name="Haridas S."/>
            <person name="Hughes K."/>
            <person name="Justo A."/>
            <person name="Karasinski D."/>
            <person name="Kautmanova I."/>
            <person name="Kiss B."/>
            <person name="Kocsube S."/>
            <person name="Kotiranta H."/>
            <person name="LaButti K.M."/>
            <person name="Lechner B.E."/>
            <person name="Liimatainen K."/>
            <person name="Lipzen A."/>
            <person name="Lukacs Z."/>
            <person name="Mihaltcheva S."/>
            <person name="Morgado L.N."/>
            <person name="Niskanen T."/>
            <person name="Noordeloos M.E."/>
            <person name="Ohm R.A."/>
            <person name="Ortiz-Santana B."/>
            <person name="Ovrebo C."/>
            <person name="Racz N."/>
            <person name="Riley R."/>
            <person name="Savchenko A."/>
            <person name="Shiryaev A."/>
            <person name="Soop K."/>
            <person name="Spirin V."/>
            <person name="Szebenyi C."/>
            <person name="Tomsovsky M."/>
            <person name="Tulloss R.E."/>
            <person name="Uehling J."/>
            <person name="Grigoriev I.V."/>
            <person name="Vagvolgyi C."/>
            <person name="Papp T."/>
            <person name="Martin F.M."/>
            <person name="Miettinen O."/>
            <person name="Hibbett D.S."/>
            <person name="Nagy L.G."/>
        </authorList>
    </citation>
    <scope>NUCLEOTIDE SEQUENCE [LARGE SCALE GENOMIC DNA]</scope>
    <source>
        <strain evidence="3 4">CBS 121175</strain>
    </source>
</reference>
<keyword evidence="1" id="KW-0812">Transmembrane</keyword>
<gene>
    <name evidence="3" type="ORF">FA15DRAFT_706683</name>
</gene>
<dbReference type="OrthoDB" id="3341843at2759"/>
<feature type="transmembrane region" description="Helical" evidence="1">
    <location>
        <begin position="207"/>
        <end position="223"/>
    </location>
</feature>
<dbReference type="STRING" id="230819.A0A5C3KNZ7"/>
<keyword evidence="4" id="KW-1185">Reference proteome</keyword>
<feature type="transmembrane region" description="Helical" evidence="1">
    <location>
        <begin position="51"/>
        <end position="72"/>
    </location>
</feature>
<organism evidence="3 4">
    <name type="scientific">Coprinopsis marcescibilis</name>
    <name type="common">Agaric fungus</name>
    <name type="synonym">Psathyrella marcescibilis</name>
    <dbReference type="NCBI Taxonomy" id="230819"/>
    <lineage>
        <taxon>Eukaryota</taxon>
        <taxon>Fungi</taxon>
        <taxon>Dikarya</taxon>
        <taxon>Basidiomycota</taxon>
        <taxon>Agaricomycotina</taxon>
        <taxon>Agaricomycetes</taxon>
        <taxon>Agaricomycetidae</taxon>
        <taxon>Agaricales</taxon>
        <taxon>Agaricineae</taxon>
        <taxon>Psathyrellaceae</taxon>
        <taxon>Coprinopsis</taxon>
    </lineage>
</organism>
<evidence type="ECO:0000256" key="1">
    <source>
        <dbReference type="SAM" id="Phobius"/>
    </source>
</evidence>
<dbReference type="EMBL" id="ML210250">
    <property type="protein sequence ID" value="TFK22094.1"/>
    <property type="molecule type" value="Genomic_DNA"/>
</dbReference>
<keyword evidence="1" id="KW-0472">Membrane</keyword>
<protein>
    <recommendedName>
        <fullName evidence="2">DUF6533 domain-containing protein</fullName>
    </recommendedName>
</protein>
<keyword evidence="1" id="KW-1133">Transmembrane helix</keyword>
<dbReference type="Pfam" id="PF20151">
    <property type="entry name" value="DUF6533"/>
    <property type="match status" value="1"/>
</dbReference>
<evidence type="ECO:0000259" key="2">
    <source>
        <dbReference type="Pfam" id="PF20151"/>
    </source>
</evidence>
<evidence type="ECO:0000313" key="3">
    <source>
        <dbReference type="EMBL" id="TFK22094.1"/>
    </source>
</evidence>
<dbReference type="Proteomes" id="UP000307440">
    <property type="component" value="Unassembled WGS sequence"/>
</dbReference>
<feature type="transmembrane region" description="Helical" evidence="1">
    <location>
        <begin position="122"/>
        <end position="145"/>
    </location>
</feature>
<feature type="transmembrane region" description="Helical" evidence="1">
    <location>
        <begin position="20"/>
        <end position="39"/>
    </location>
</feature>
<proteinExistence type="predicted"/>
<feature type="transmembrane region" description="Helical" evidence="1">
    <location>
        <begin position="92"/>
        <end position="110"/>
    </location>
</feature>